<accession>A0ACC3SY70</accession>
<protein>
    <submittedName>
        <fullName evidence="1">Uncharacterized protein</fullName>
    </submittedName>
</protein>
<proteinExistence type="predicted"/>
<dbReference type="Proteomes" id="UP001433508">
    <property type="component" value="Unassembled WGS sequence"/>
</dbReference>
<name>A0ACC3SY70_LIPKO</name>
<keyword evidence="2" id="KW-1185">Reference proteome</keyword>
<evidence type="ECO:0000313" key="1">
    <source>
        <dbReference type="EMBL" id="KAK9235732.1"/>
    </source>
</evidence>
<organism evidence="1 2">
    <name type="scientific">Lipomyces kononenkoae</name>
    <name type="common">Yeast</name>
    <dbReference type="NCBI Taxonomy" id="34357"/>
    <lineage>
        <taxon>Eukaryota</taxon>
        <taxon>Fungi</taxon>
        <taxon>Dikarya</taxon>
        <taxon>Ascomycota</taxon>
        <taxon>Saccharomycotina</taxon>
        <taxon>Lipomycetes</taxon>
        <taxon>Lipomycetales</taxon>
        <taxon>Lipomycetaceae</taxon>
        <taxon>Lipomyces</taxon>
    </lineage>
</organism>
<sequence length="153" mass="17419">MPAMDQSEVIVEDSKYCRKCASCRSWIRCETLQGLHQMFVGIDGKPLKSCQRCRDNRAAKKQTEGSQRAGFDLDECYETHEDFIEAVSSFMEQRDNHEFNAATHNLKMKVTLTSTFLIENDISVASCAQSGDQEVQRRAALVLRNDMFDCTGY</sequence>
<evidence type="ECO:0000313" key="2">
    <source>
        <dbReference type="Proteomes" id="UP001433508"/>
    </source>
</evidence>
<feature type="non-terminal residue" evidence="1">
    <location>
        <position position="153"/>
    </location>
</feature>
<comment type="caution">
    <text evidence="1">The sequence shown here is derived from an EMBL/GenBank/DDBJ whole genome shotgun (WGS) entry which is preliminary data.</text>
</comment>
<gene>
    <name evidence="1" type="ORF">V1525DRAFT_320589</name>
</gene>
<reference evidence="2" key="1">
    <citation type="journal article" date="2024" name="Front. Bioeng. Biotechnol.">
        <title>Genome-scale model development and genomic sequencing of the oleaginous clade Lipomyces.</title>
        <authorList>
            <person name="Czajka J.J."/>
            <person name="Han Y."/>
            <person name="Kim J."/>
            <person name="Mondo S.J."/>
            <person name="Hofstad B.A."/>
            <person name="Robles A."/>
            <person name="Haridas S."/>
            <person name="Riley R."/>
            <person name="LaButti K."/>
            <person name="Pangilinan J."/>
            <person name="Andreopoulos W."/>
            <person name="Lipzen A."/>
            <person name="Yan J."/>
            <person name="Wang M."/>
            <person name="Ng V."/>
            <person name="Grigoriev I.V."/>
            <person name="Spatafora J.W."/>
            <person name="Magnuson J.K."/>
            <person name="Baker S.E."/>
            <person name="Pomraning K.R."/>
        </authorList>
    </citation>
    <scope>NUCLEOTIDE SEQUENCE [LARGE SCALE GENOMIC DNA]</scope>
    <source>
        <strain evidence="2">CBS 7786</strain>
    </source>
</reference>
<dbReference type="EMBL" id="MU971405">
    <property type="protein sequence ID" value="KAK9235732.1"/>
    <property type="molecule type" value="Genomic_DNA"/>
</dbReference>